<dbReference type="RefSeq" id="WP_243510292.1">
    <property type="nucleotide sequence ID" value="NZ_CP094534.1"/>
</dbReference>
<dbReference type="InterPro" id="IPR010093">
    <property type="entry name" value="SinI_DNA-bd"/>
</dbReference>
<proteinExistence type="predicted"/>
<dbReference type="InterPro" id="IPR041657">
    <property type="entry name" value="HTH_17"/>
</dbReference>
<keyword evidence="3" id="KW-1185">Reference proteome</keyword>
<sequence>MILSLAPEELNTLADQLKAVLLPLLIPASESGRGSMKLLTVDEVADNAGVVRKTVENWIASGKLRATADWGSDKRPLYRVSVAAFWEFYDNNPVIIRNARNRGRSVARKR</sequence>
<name>A0ABY4B0B3_9BACT</name>
<dbReference type="EMBL" id="CP094534">
    <property type="protein sequence ID" value="UOE32219.1"/>
    <property type="molecule type" value="Genomic_DNA"/>
</dbReference>
<dbReference type="InterPro" id="IPR009061">
    <property type="entry name" value="DNA-bd_dom_put_sf"/>
</dbReference>
<evidence type="ECO:0000313" key="2">
    <source>
        <dbReference type="EMBL" id="UOE32219.1"/>
    </source>
</evidence>
<feature type="domain" description="Helix-turn-helix" evidence="1">
    <location>
        <begin position="38"/>
        <end position="88"/>
    </location>
</feature>
<dbReference type="NCBIfam" id="TIGR01764">
    <property type="entry name" value="excise"/>
    <property type="match status" value="1"/>
</dbReference>
<accession>A0ABY4B0B3</accession>
<dbReference type="SUPFAM" id="SSF46955">
    <property type="entry name" value="Putative DNA-binding domain"/>
    <property type="match status" value="1"/>
</dbReference>
<reference evidence="2 3" key="1">
    <citation type="submission" date="2022-03" db="EMBL/GenBank/DDBJ databases">
        <title>Hymenobactersp. isolated from the air.</title>
        <authorList>
            <person name="Won M."/>
            <person name="Kwon S.-W."/>
        </authorList>
    </citation>
    <scope>NUCLEOTIDE SEQUENCE [LARGE SCALE GENOMIC DNA]</scope>
    <source>
        <strain evidence="2 3">KACC 22596</strain>
    </source>
</reference>
<protein>
    <submittedName>
        <fullName evidence="2">Helix-turn-helix domain-containing protein</fullName>
    </submittedName>
</protein>
<organism evidence="2 3">
    <name type="scientific">Hymenobacter monticola</name>
    <dbReference type="NCBI Taxonomy" id="1705399"/>
    <lineage>
        <taxon>Bacteria</taxon>
        <taxon>Pseudomonadati</taxon>
        <taxon>Bacteroidota</taxon>
        <taxon>Cytophagia</taxon>
        <taxon>Cytophagales</taxon>
        <taxon>Hymenobacteraceae</taxon>
        <taxon>Hymenobacter</taxon>
    </lineage>
</organism>
<dbReference type="Proteomes" id="UP000831390">
    <property type="component" value="Chromosome"/>
</dbReference>
<evidence type="ECO:0000259" key="1">
    <source>
        <dbReference type="Pfam" id="PF12728"/>
    </source>
</evidence>
<dbReference type="Pfam" id="PF12728">
    <property type="entry name" value="HTH_17"/>
    <property type="match status" value="1"/>
</dbReference>
<gene>
    <name evidence="2" type="ORF">MTP16_13875</name>
</gene>
<evidence type="ECO:0000313" key="3">
    <source>
        <dbReference type="Proteomes" id="UP000831390"/>
    </source>
</evidence>